<dbReference type="PANTHER" id="PTHR15271">
    <property type="entry name" value="CHROMATIN ASSEMBLY FACTOR 1 SUBUNIT B"/>
    <property type="match status" value="1"/>
</dbReference>
<keyword evidence="7" id="KW-0234">DNA repair</keyword>
<comment type="caution">
    <text evidence="12">The sequence shown here is derived from an EMBL/GenBank/DDBJ whole genome shotgun (WGS) entry which is preliminary data.</text>
</comment>
<protein>
    <submittedName>
        <fullName evidence="12">Chromatin assembly factor 1 subunit B</fullName>
    </submittedName>
</protein>
<keyword evidence="5" id="KW-0227">DNA damage</keyword>
<feature type="domain" description="CAF1B/HIR1 beta-propeller" evidence="11">
    <location>
        <begin position="93"/>
        <end position="435"/>
    </location>
</feature>
<dbReference type="GO" id="GO:0006335">
    <property type="term" value="P:DNA replication-dependent chromatin assembly"/>
    <property type="evidence" value="ECO:0007669"/>
    <property type="project" value="InterPro"/>
</dbReference>
<evidence type="ECO:0000256" key="8">
    <source>
        <dbReference type="ARBA" id="ARBA00023242"/>
    </source>
</evidence>
<feature type="region of interest" description="Disordered" evidence="10">
    <location>
        <begin position="485"/>
        <end position="624"/>
    </location>
</feature>
<dbReference type="InterPro" id="IPR045145">
    <property type="entry name" value="PTHR15271"/>
</dbReference>
<keyword evidence="13" id="KW-1185">Reference proteome</keyword>
<dbReference type="InterPro" id="IPR001680">
    <property type="entry name" value="WD40_rpt"/>
</dbReference>
<comment type="subcellular location">
    <subcellularLocation>
        <location evidence="1">Nucleus</location>
    </subcellularLocation>
</comment>
<feature type="compositionally biased region" description="Polar residues" evidence="10">
    <location>
        <begin position="612"/>
        <end position="624"/>
    </location>
</feature>
<dbReference type="PANTHER" id="PTHR15271:SF4">
    <property type="entry name" value="CHROMATIN ASSEMBLY FACTOR 1 SUBUNIT B"/>
    <property type="match status" value="1"/>
</dbReference>
<evidence type="ECO:0000256" key="6">
    <source>
        <dbReference type="ARBA" id="ARBA00022853"/>
    </source>
</evidence>
<evidence type="ECO:0000256" key="10">
    <source>
        <dbReference type="SAM" id="MobiDB-lite"/>
    </source>
</evidence>
<name>A0A5N5TJ69_9CRUS</name>
<dbReference type="EMBL" id="SEYY01001196">
    <property type="protein sequence ID" value="KAB7505570.1"/>
    <property type="molecule type" value="Genomic_DNA"/>
</dbReference>
<evidence type="ECO:0000259" key="11">
    <source>
        <dbReference type="Pfam" id="PF24105"/>
    </source>
</evidence>
<feature type="repeat" description="WD" evidence="9">
    <location>
        <begin position="214"/>
        <end position="255"/>
    </location>
</feature>
<feature type="non-terminal residue" evidence="12">
    <location>
        <position position="1"/>
    </location>
</feature>
<reference evidence="12 13" key="1">
    <citation type="journal article" date="2019" name="PLoS Biol.">
        <title>Sex chromosomes control vertical transmission of feminizing Wolbachia symbionts in an isopod.</title>
        <authorList>
            <person name="Becking T."/>
            <person name="Chebbi M.A."/>
            <person name="Giraud I."/>
            <person name="Moumen B."/>
            <person name="Laverre T."/>
            <person name="Caubet Y."/>
            <person name="Peccoud J."/>
            <person name="Gilbert C."/>
            <person name="Cordaux R."/>
        </authorList>
    </citation>
    <scope>NUCLEOTIDE SEQUENCE [LARGE SCALE GENOMIC DNA]</scope>
    <source>
        <strain evidence="12">ANa2</strain>
        <tissue evidence="12">Whole body excluding digestive tract and cuticle</tissue>
    </source>
</reference>
<dbReference type="OrthoDB" id="71227at2759"/>
<gene>
    <name evidence="12" type="primary">CHAF1B</name>
    <name evidence="12" type="ORF">Anas_00310</name>
</gene>
<keyword evidence="4" id="KW-0677">Repeat</keyword>
<dbReference type="AlphaFoldDB" id="A0A5N5TJ69"/>
<proteinExistence type="inferred from homology"/>
<sequence length="624" mass="70894">FIYRLIILCKMKCTIPEISWHNRDPVLSVDIQYSNTNKNFYRLASGGTDAHVLIVNSFRYQGKKEIEILFLKMVKNINNSLIYKETKKPRIFEIWQLTILENGGVSVESLSDLTRHTRAVNAVRFSPNGQILASSDDDAAIILWKKSEDSNDIFIDENEKENKEHWTILKMLRNHIEDVYDLCWSSCSSYLISGSVDNSAILWDVHKGKSKAILKDHKGFVQGVSWDPKGQYVATLSSDRFLRIFNIGNDKVKLTHRVHKSVLNSSEDPVKTTRLFYDDTLKSFCRRLSFSPDGELLVTPSAILEESEGKFTNVSHIFTRTSFSRPVLCLPTQDKYTIAVRFCPILFALRELKCPGDENTTYTQLFDLPYRMVFAVATQNSVLIYDTQQPVPFAKVSNIHYTRLSDVSWSSDGKILVVSSTDGYCSLVSFSEGELGIPYESTKEINQESPLHNNSCTNSSNGDIEKMDVVEDLIEPKNEKNVEKEVEVQNENPQLNKGSIESEKEGVKNEKMNKKIKSNKEPKPIAVKRKPGKRVELVTLTKNINEKSKDKEASSSEEIEKIERVDNVVSSKILQEKVPKAEDKDKDKNNKNNNTDSPSVSSQKTPRRVSLITLSSPRNKNLNS</sequence>
<evidence type="ECO:0000256" key="4">
    <source>
        <dbReference type="ARBA" id="ARBA00022737"/>
    </source>
</evidence>
<dbReference type="SUPFAM" id="SSF50978">
    <property type="entry name" value="WD40 repeat-like"/>
    <property type="match status" value="1"/>
</dbReference>
<evidence type="ECO:0000313" key="12">
    <source>
        <dbReference type="EMBL" id="KAB7505570.1"/>
    </source>
</evidence>
<dbReference type="PROSITE" id="PS00678">
    <property type="entry name" value="WD_REPEATS_1"/>
    <property type="match status" value="1"/>
</dbReference>
<keyword evidence="3 9" id="KW-0853">WD repeat</keyword>
<dbReference type="PROSITE" id="PS50082">
    <property type="entry name" value="WD_REPEATS_2"/>
    <property type="match status" value="3"/>
</dbReference>
<evidence type="ECO:0000313" key="13">
    <source>
        <dbReference type="Proteomes" id="UP000326759"/>
    </source>
</evidence>
<accession>A0A5N5TJ69</accession>
<evidence type="ECO:0000256" key="2">
    <source>
        <dbReference type="ARBA" id="ARBA00007306"/>
    </source>
</evidence>
<dbReference type="Pfam" id="PF24105">
    <property type="entry name" value="Beta-prop_CAF1B_HIR1"/>
    <property type="match status" value="1"/>
</dbReference>
<keyword evidence="6" id="KW-0156">Chromatin regulator</keyword>
<dbReference type="GO" id="GO:0006334">
    <property type="term" value="P:nucleosome assembly"/>
    <property type="evidence" value="ECO:0007669"/>
    <property type="project" value="TreeGrafter"/>
</dbReference>
<dbReference type="InterPro" id="IPR015943">
    <property type="entry name" value="WD40/YVTN_repeat-like_dom_sf"/>
</dbReference>
<evidence type="ECO:0000256" key="1">
    <source>
        <dbReference type="ARBA" id="ARBA00004123"/>
    </source>
</evidence>
<organism evidence="12 13">
    <name type="scientific">Armadillidium nasatum</name>
    <dbReference type="NCBI Taxonomy" id="96803"/>
    <lineage>
        <taxon>Eukaryota</taxon>
        <taxon>Metazoa</taxon>
        <taxon>Ecdysozoa</taxon>
        <taxon>Arthropoda</taxon>
        <taxon>Crustacea</taxon>
        <taxon>Multicrustacea</taxon>
        <taxon>Malacostraca</taxon>
        <taxon>Eumalacostraca</taxon>
        <taxon>Peracarida</taxon>
        <taxon>Isopoda</taxon>
        <taxon>Oniscidea</taxon>
        <taxon>Crinocheta</taxon>
        <taxon>Armadillidiidae</taxon>
        <taxon>Armadillidium</taxon>
    </lineage>
</organism>
<feature type="repeat" description="WD" evidence="9">
    <location>
        <begin position="172"/>
        <end position="213"/>
    </location>
</feature>
<feature type="compositionally biased region" description="Basic and acidic residues" evidence="10">
    <location>
        <begin position="544"/>
        <end position="566"/>
    </location>
</feature>
<feature type="compositionally biased region" description="Basic and acidic residues" evidence="10">
    <location>
        <begin position="500"/>
        <end position="523"/>
    </location>
</feature>
<dbReference type="SMART" id="SM00320">
    <property type="entry name" value="WD40"/>
    <property type="match status" value="4"/>
</dbReference>
<dbReference type="Gene3D" id="2.130.10.10">
    <property type="entry name" value="YVTN repeat-like/Quinoprotein amine dehydrogenase"/>
    <property type="match status" value="2"/>
</dbReference>
<dbReference type="GO" id="GO:0033186">
    <property type="term" value="C:CAF-1 complex"/>
    <property type="evidence" value="ECO:0007669"/>
    <property type="project" value="TreeGrafter"/>
</dbReference>
<dbReference type="GO" id="GO:0005634">
    <property type="term" value="C:nucleus"/>
    <property type="evidence" value="ECO:0007669"/>
    <property type="project" value="UniProtKB-SubCell"/>
</dbReference>
<keyword evidence="8" id="KW-0539">Nucleus</keyword>
<dbReference type="InterPro" id="IPR055410">
    <property type="entry name" value="Beta-prop_CAF1B_HIR1"/>
</dbReference>
<dbReference type="PROSITE" id="PS50294">
    <property type="entry name" value="WD_REPEATS_REGION"/>
    <property type="match status" value="3"/>
</dbReference>
<dbReference type="GO" id="GO:0006281">
    <property type="term" value="P:DNA repair"/>
    <property type="evidence" value="ECO:0007669"/>
    <property type="project" value="UniProtKB-KW"/>
</dbReference>
<feature type="compositionally biased region" description="Basic and acidic residues" evidence="10">
    <location>
        <begin position="574"/>
        <end position="590"/>
    </location>
</feature>
<comment type="similarity">
    <text evidence="2">Belongs to the WD repeat HIR1 family.</text>
</comment>
<feature type="repeat" description="WD" evidence="9">
    <location>
        <begin position="113"/>
        <end position="145"/>
    </location>
</feature>
<evidence type="ECO:0000256" key="3">
    <source>
        <dbReference type="ARBA" id="ARBA00022574"/>
    </source>
</evidence>
<evidence type="ECO:0000256" key="5">
    <source>
        <dbReference type="ARBA" id="ARBA00022763"/>
    </source>
</evidence>
<dbReference type="Proteomes" id="UP000326759">
    <property type="component" value="Unassembled WGS sequence"/>
</dbReference>
<dbReference type="InterPro" id="IPR019775">
    <property type="entry name" value="WD40_repeat_CS"/>
</dbReference>
<evidence type="ECO:0000256" key="9">
    <source>
        <dbReference type="PROSITE-ProRule" id="PRU00221"/>
    </source>
</evidence>
<evidence type="ECO:0000256" key="7">
    <source>
        <dbReference type="ARBA" id="ARBA00023204"/>
    </source>
</evidence>
<dbReference type="InterPro" id="IPR036322">
    <property type="entry name" value="WD40_repeat_dom_sf"/>
</dbReference>